<proteinExistence type="predicted"/>
<evidence type="ECO:0008006" key="4">
    <source>
        <dbReference type="Google" id="ProtNLM"/>
    </source>
</evidence>
<feature type="chain" id="PRO_5047190743" description="Arginine transporter" evidence="1">
    <location>
        <begin position="25"/>
        <end position="103"/>
    </location>
</feature>
<reference evidence="2 3" key="1">
    <citation type="submission" date="2016-11" db="EMBL/GenBank/DDBJ databases">
        <title>A multilocus sequence analysis scheme for characterization of bacteria in the genus Thioclava.</title>
        <authorList>
            <person name="Liu Y."/>
            <person name="Shao Z."/>
        </authorList>
    </citation>
    <scope>NUCLEOTIDE SEQUENCE [LARGE SCALE GENOMIC DNA]</scope>
    <source>
        <strain evidence="2 3">11.10-0-13</strain>
    </source>
</reference>
<name>A0ABX3MNU0_9RHOB</name>
<sequence length="103" mass="11183">MTFKTTLGICAFAGAMTLATSVSAGPVSNACMKAGRAGSLALCGCIQKVADMTLSNRDQRRAASFFQDPDRAQEVRMSDRQSDSDFWDRYKNFASTAESYCSE</sequence>
<keyword evidence="1" id="KW-0732">Signal</keyword>
<organism evidence="2 3">
    <name type="scientific">Thioclava marina</name>
    <dbReference type="NCBI Taxonomy" id="1915077"/>
    <lineage>
        <taxon>Bacteria</taxon>
        <taxon>Pseudomonadati</taxon>
        <taxon>Pseudomonadota</taxon>
        <taxon>Alphaproteobacteria</taxon>
        <taxon>Rhodobacterales</taxon>
        <taxon>Paracoccaceae</taxon>
        <taxon>Thioclava</taxon>
    </lineage>
</organism>
<evidence type="ECO:0000313" key="2">
    <source>
        <dbReference type="EMBL" id="OOY13199.1"/>
    </source>
</evidence>
<feature type="signal peptide" evidence="1">
    <location>
        <begin position="1"/>
        <end position="24"/>
    </location>
</feature>
<accession>A0ABX3MNU0</accession>
<comment type="caution">
    <text evidence="2">The sequence shown here is derived from an EMBL/GenBank/DDBJ whole genome shotgun (WGS) entry which is preliminary data.</text>
</comment>
<dbReference type="RefSeq" id="WP_078573573.1">
    <property type="nucleotide sequence ID" value="NZ_MPZS01000001.1"/>
</dbReference>
<gene>
    <name evidence="2" type="ORF">BMG00_05225</name>
</gene>
<dbReference type="Proteomes" id="UP000242224">
    <property type="component" value="Unassembled WGS sequence"/>
</dbReference>
<keyword evidence="3" id="KW-1185">Reference proteome</keyword>
<dbReference type="EMBL" id="MPZS01000001">
    <property type="protein sequence ID" value="OOY13199.1"/>
    <property type="molecule type" value="Genomic_DNA"/>
</dbReference>
<evidence type="ECO:0000256" key="1">
    <source>
        <dbReference type="SAM" id="SignalP"/>
    </source>
</evidence>
<evidence type="ECO:0000313" key="3">
    <source>
        <dbReference type="Proteomes" id="UP000242224"/>
    </source>
</evidence>
<protein>
    <recommendedName>
        <fullName evidence="4">Arginine transporter</fullName>
    </recommendedName>
</protein>